<reference evidence="1 2" key="1">
    <citation type="submission" date="2019-04" db="EMBL/GenBank/DDBJ databases">
        <authorList>
            <person name="Liu A."/>
        </authorList>
    </citation>
    <scope>NUCLEOTIDE SEQUENCE [LARGE SCALE GENOMIC DNA]</scope>
    <source>
        <strain evidence="1 2">RZ03</strain>
    </source>
</reference>
<proteinExistence type="predicted"/>
<dbReference type="Proteomes" id="UP000307602">
    <property type="component" value="Unassembled WGS sequence"/>
</dbReference>
<name>A0A4S1DRT6_9FLAO</name>
<protein>
    <submittedName>
        <fullName evidence="1">Uncharacterized protein</fullName>
    </submittedName>
</protein>
<sequence length="158" mass="18731">MKVIFIRHASIKYEGDSDTLTEIGQKYSENLPKILKDSGYETIDHIYYVSHAQSNREITRCFETIKKIECKNVEKIKWNEYPLMEVDNFKDETIVICYIKKLLSKLPIEPYNKQEFIKDKTETDKLYENIIATKYNYESKSLKIVNNINTNDKSENNQ</sequence>
<organism evidence="1 2">
    <name type="scientific">Flavivirga rizhaonensis</name>
    <dbReference type="NCBI Taxonomy" id="2559571"/>
    <lineage>
        <taxon>Bacteria</taxon>
        <taxon>Pseudomonadati</taxon>
        <taxon>Bacteroidota</taxon>
        <taxon>Flavobacteriia</taxon>
        <taxon>Flavobacteriales</taxon>
        <taxon>Flavobacteriaceae</taxon>
        <taxon>Flavivirga</taxon>
    </lineage>
</organism>
<evidence type="ECO:0000313" key="1">
    <source>
        <dbReference type="EMBL" id="TGV00656.1"/>
    </source>
</evidence>
<accession>A0A4S1DRT6</accession>
<dbReference type="AlphaFoldDB" id="A0A4S1DRT6"/>
<gene>
    <name evidence="1" type="ORF">EM932_18770</name>
</gene>
<comment type="caution">
    <text evidence="1">The sequence shown here is derived from an EMBL/GenBank/DDBJ whole genome shotgun (WGS) entry which is preliminary data.</text>
</comment>
<evidence type="ECO:0000313" key="2">
    <source>
        <dbReference type="Proteomes" id="UP000307602"/>
    </source>
</evidence>
<dbReference type="RefSeq" id="WP_135878748.1">
    <property type="nucleotide sequence ID" value="NZ_SRSO01000037.1"/>
</dbReference>
<dbReference type="EMBL" id="SRSO01000037">
    <property type="protein sequence ID" value="TGV00656.1"/>
    <property type="molecule type" value="Genomic_DNA"/>
</dbReference>
<keyword evidence="2" id="KW-1185">Reference proteome</keyword>